<sequence>MLMDCVSSGEEVMKAIQNTVPGDIRTLVMVAQQLKEAHGSMDAEILALITPYATEQAREACIRVFGRHSEDVLKALVLRHSNCHFF</sequence>
<organism evidence="1">
    <name type="scientific">Picea sitchensis</name>
    <name type="common">Sitka spruce</name>
    <name type="synonym">Pinus sitchensis</name>
    <dbReference type="NCBI Taxonomy" id="3332"/>
    <lineage>
        <taxon>Eukaryota</taxon>
        <taxon>Viridiplantae</taxon>
        <taxon>Streptophyta</taxon>
        <taxon>Embryophyta</taxon>
        <taxon>Tracheophyta</taxon>
        <taxon>Spermatophyta</taxon>
        <taxon>Pinopsida</taxon>
        <taxon>Pinidae</taxon>
        <taxon>Conifers I</taxon>
        <taxon>Pinales</taxon>
        <taxon>Pinaceae</taxon>
        <taxon>Picea</taxon>
    </lineage>
</organism>
<dbReference type="AlphaFoldDB" id="D5AB15"/>
<reference evidence="1" key="1">
    <citation type="submission" date="2010-04" db="EMBL/GenBank/DDBJ databases">
        <authorList>
            <person name="Reid K.E."/>
            <person name="Liao N."/>
            <person name="Chan S."/>
            <person name="Docking R."/>
            <person name="Taylor G."/>
            <person name="Moore R."/>
            <person name="Mayo M."/>
            <person name="Munro S."/>
            <person name="King J."/>
            <person name="Yanchuk A."/>
            <person name="Holt R."/>
            <person name="Jones S."/>
            <person name="Marra M."/>
            <person name="Ritland C.E."/>
            <person name="Ritland K."/>
            <person name="Bohlmann J."/>
        </authorList>
    </citation>
    <scope>NUCLEOTIDE SEQUENCE</scope>
    <source>
        <tissue evidence="1">Bud</tissue>
    </source>
</reference>
<name>D5AB15_PICSI</name>
<accession>D5AB15</accession>
<evidence type="ECO:0000313" key="1">
    <source>
        <dbReference type="EMBL" id="ADE76734.1"/>
    </source>
</evidence>
<proteinExistence type="evidence at transcript level"/>
<dbReference type="EMBL" id="BT123413">
    <property type="protein sequence ID" value="ADE76734.1"/>
    <property type="molecule type" value="mRNA"/>
</dbReference>
<protein>
    <submittedName>
        <fullName evidence="1">Uncharacterized protein</fullName>
    </submittedName>
</protein>